<name>A0A976RSR0_9LACO</name>
<gene>
    <name evidence="3" type="ORF">MOO44_03060</name>
</gene>
<dbReference type="Pfam" id="PF01381">
    <property type="entry name" value="HTH_3"/>
    <property type="match status" value="1"/>
</dbReference>
<dbReference type="RefSeq" id="WP_260116956.1">
    <property type="nucleotide sequence ID" value="NZ_CP093361.1"/>
</dbReference>
<evidence type="ECO:0000313" key="3">
    <source>
        <dbReference type="EMBL" id="UQS87157.1"/>
    </source>
</evidence>
<dbReference type="PROSITE" id="PS50943">
    <property type="entry name" value="HTH_CROC1"/>
    <property type="match status" value="1"/>
</dbReference>
<evidence type="ECO:0000313" key="4">
    <source>
        <dbReference type="Proteomes" id="UP000831181"/>
    </source>
</evidence>
<dbReference type="Proteomes" id="UP000831181">
    <property type="component" value="Chromosome"/>
</dbReference>
<dbReference type="GO" id="GO:0003677">
    <property type="term" value="F:DNA binding"/>
    <property type="evidence" value="ECO:0007669"/>
    <property type="project" value="UniProtKB-KW"/>
</dbReference>
<dbReference type="PANTHER" id="PTHR46558:SF11">
    <property type="entry name" value="HTH-TYPE TRANSCRIPTIONAL REGULATOR XRE"/>
    <property type="match status" value="1"/>
</dbReference>
<keyword evidence="1" id="KW-0238">DNA-binding</keyword>
<feature type="domain" description="HTH cro/C1-type" evidence="2">
    <location>
        <begin position="9"/>
        <end position="72"/>
    </location>
</feature>
<dbReference type="InterPro" id="IPR001387">
    <property type="entry name" value="Cro/C1-type_HTH"/>
</dbReference>
<dbReference type="EMBL" id="CP093361">
    <property type="protein sequence ID" value="UQS87157.1"/>
    <property type="molecule type" value="Genomic_DNA"/>
</dbReference>
<organism evidence="3 4">
    <name type="scientific">Nicoliella spurrieriana</name>
    <dbReference type="NCBI Taxonomy" id="2925830"/>
    <lineage>
        <taxon>Bacteria</taxon>
        <taxon>Bacillati</taxon>
        <taxon>Bacillota</taxon>
        <taxon>Bacilli</taxon>
        <taxon>Lactobacillales</taxon>
        <taxon>Lactobacillaceae</taxon>
        <taxon>Nicoliella</taxon>
    </lineage>
</organism>
<dbReference type="PANTHER" id="PTHR46558">
    <property type="entry name" value="TRACRIPTIONAL REGULATORY PROTEIN-RELATED-RELATED"/>
    <property type="match status" value="1"/>
</dbReference>
<protein>
    <submittedName>
        <fullName evidence="3">Helix-turn-helix domain-containing protein</fullName>
    </submittedName>
</protein>
<dbReference type="InterPro" id="IPR010982">
    <property type="entry name" value="Lambda_DNA-bd_dom_sf"/>
</dbReference>
<evidence type="ECO:0000259" key="2">
    <source>
        <dbReference type="PROSITE" id="PS50943"/>
    </source>
</evidence>
<proteinExistence type="predicted"/>
<dbReference type="AlphaFoldDB" id="A0A976RSR0"/>
<evidence type="ECO:0000256" key="1">
    <source>
        <dbReference type="ARBA" id="ARBA00023125"/>
    </source>
</evidence>
<dbReference type="CDD" id="cd00093">
    <property type="entry name" value="HTH_XRE"/>
    <property type="match status" value="1"/>
</dbReference>
<accession>A0A976RSR0</accession>
<dbReference type="KEGG" id="lbe:MOO44_03060"/>
<dbReference type="SUPFAM" id="SSF47413">
    <property type="entry name" value="lambda repressor-like DNA-binding domains"/>
    <property type="match status" value="1"/>
</dbReference>
<dbReference type="SMART" id="SM00530">
    <property type="entry name" value="HTH_XRE"/>
    <property type="match status" value="1"/>
</dbReference>
<sequence>MLSIFGQRLRALRRGRNLTQSQLAAALNNQFDAKPHPNTEAQLGKWELGLRSPSIPELIKLATFFNVSIDFLVGRNDDNIKDVARELISASELQFNATPLDRNDKREIFELIHAYLLGKEGRNHRHVANHKQQEELRLDFGPQPKK</sequence>
<dbReference type="Gene3D" id="1.10.260.40">
    <property type="entry name" value="lambda repressor-like DNA-binding domains"/>
    <property type="match status" value="1"/>
</dbReference>
<reference evidence="3" key="1">
    <citation type="journal article" date="2022" name="Int. J. Syst. Evol. Microbiol.">
        <title>Apilactobacillus apisilvae sp. nov., Nicolia spurrieriana gen. nov. sp. nov., Bombilactobacillus folatiphilus sp. nov. and Bombilactobacillus thymidiniphilus sp. nov., four new lactic acid bacterial isolates from stingless bees Tetragonula carbonaria and Austroplebeia australis.</title>
        <authorList>
            <person name="Oliphant S.A."/>
            <person name="Watson-Haigh N.S."/>
            <person name="Sumby K.M."/>
            <person name="Gardner J."/>
            <person name="Groom S."/>
            <person name="Jiranek V."/>
        </authorList>
    </citation>
    <scope>NUCLEOTIDE SEQUENCE</scope>
    <source>
        <strain evidence="3">SGEP1_A5</strain>
    </source>
</reference>
<keyword evidence="4" id="KW-1185">Reference proteome</keyword>